<dbReference type="SUPFAM" id="SSF46894">
    <property type="entry name" value="C-terminal effector domain of the bipartite response regulators"/>
    <property type="match status" value="1"/>
</dbReference>
<evidence type="ECO:0000259" key="4">
    <source>
        <dbReference type="PROSITE" id="PS50043"/>
    </source>
</evidence>
<dbReference type="GO" id="GO:0003677">
    <property type="term" value="F:DNA binding"/>
    <property type="evidence" value="ECO:0007669"/>
    <property type="project" value="UniProtKB-KW"/>
</dbReference>
<dbReference type="PRINTS" id="PR00038">
    <property type="entry name" value="HTHLUXR"/>
</dbReference>
<feature type="domain" description="HTH luxR-type" evidence="4">
    <location>
        <begin position="297"/>
        <end position="362"/>
    </location>
</feature>
<name>A0A4R8V0N9_9MICO</name>
<keyword evidence="1" id="KW-0805">Transcription regulation</keyword>
<proteinExistence type="predicted"/>
<keyword evidence="2" id="KW-0238">DNA-binding</keyword>
<evidence type="ECO:0000313" key="5">
    <source>
        <dbReference type="EMBL" id="TFB75428.1"/>
    </source>
</evidence>
<keyword evidence="6" id="KW-1185">Reference proteome</keyword>
<dbReference type="InterPro" id="IPR003018">
    <property type="entry name" value="GAF"/>
</dbReference>
<dbReference type="Gene3D" id="1.10.10.10">
    <property type="entry name" value="Winged helix-like DNA-binding domain superfamily/Winged helix DNA-binding domain"/>
    <property type="match status" value="1"/>
</dbReference>
<dbReference type="Gene3D" id="3.30.450.40">
    <property type="match status" value="1"/>
</dbReference>
<dbReference type="InterPro" id="IPR036388">
    <property type="entry name" value="WH-like_DNA-bd_sf"/>
</dbReference>
<evidence type="ECO:0000256" key="1">
    <source>
        <dbReference type="ARBA" id="ARBA00023015"/>
    </source>
</evidence>
<keyword evidence="3" id="KW-0804">Transcription</keyword>
<dbReference type="Pfam" id="PF01590">
    <property type="entry name" value="GAF"/>
    <property type="match status" value="1"/>
</dbReference>
<dbReference type="Pfam" id="PF00196">
    <property type="entry name" value="GerE"/>
    <property type="match status" value="1"/>
</dbReference>
<sequence>MNASDSTAASVGAAFAGSLAAFTSALTEAGTRGEVQDVCMATLPGMIKTKAFGIYLFKVPHESAAMAAATGVSDRFLTLYEDFGRHADPVLREAVARKKPVHSSGLMSESAWVDSSFFQEVLALHDMRMVLEAPILYRGQVLGTLNFADRDQNALSSSIEQVLAGTLGNMVGLAVGGMTERQGVLTERDQLLEAFQLSDQAMVVSDTKTGKRRMNTAAIELLRKLEPNNPTLWFEELMAAARTSKESLCQVFSSEVVVEGEERRVILRNYASNTHDRTVLVSVIQLNASFQSPGTLPASLARDLSPQETKVAGQVVFGRSDDAIAKQLSLSPYTVKQHVKSVYRKLGVHSRVDLTRLVLGTAATAIPPLFPPTDEPHDRSQK</sequence>
<dbReference type="GO" id="GO:0006355">
    <property type="term" value="P:regulation of DNA-templated transcription"/>
    <property type="evidence" value="ECO:0007669"/>
    <property type="project" value="InterPro"/>
</dbReference>
<dbReference type="Proteomes" id="UP000298173">
    <property type="component" value="Unassembled WGS sequence"/>
</dbReference>
<evidence type="ECO:0000256" key="3">
    <source>
        <dbReference type="ARBA" id="ARBA00023163"/>
    </source>
</evidence>
<evidence type="ECO:0000256" key="2">
    <source>
        <dbReference type="ARBA" id="ARBA00023125"/>
    </source>
</evidence>
<reference evidence="5 6" key="1">
    <citation type="submission" date="2019-03" db="EMBL/GenBank/DDBJ databases">
        <title>Genomics of glacier-inhabiting Cryobacterium strains.</title>
        <authorList>
            <person name="Liu Q."/>
            <person name="Xin Y.-H."/>
        </authorList>
    </citation>
    <scope>NUCLEOTIDE SEQUENCE [LARGE SCALE GENOMIC DNA]</scope>
    <source>
        <strain evidence="5 6">HLT2-23</strain>
    </source>
</reference>
<comment type="caution">
    <text evidence="5">The sequence shown here is derived from an EMBL/GenBank/DDBJ whole genome shotgun (WGS) entry which is preliminary data.</text>
</comment>
<dbReference type="RefSeq" id="WP_134502115.1">
    <property type="nucleotide sequence ID" value="NZ_SOEY01000008.1"/>
</dbReference>
<dbReference type="EMBL" id="SOEY01000008">
    <property type="protein sequence ID" value="TFB75428.1"/>
    <property type="molecule type" value="Genomic_DNA"/>
</dbReference>
<dbReference type="SMART" id="SM00421">
    <property type="entry name" value="HTH_LUXR"/>
    <property type="match status" value="1"/>
</dbReference>
<accession>A0A4R8V0N9</accession>
<dbReference type="PANTHER" id="PTHR44688">
    <property type="entry name" value="DNA-BINDING TRANSCRIPTIONAL ACTIVATOR DEVR_DOSR"/>
    <property type="match status" value="1"/>
</dbReference>
<protein>
    <recommendedName>
        <fullName evidence="4">HTH luxR-type domain-containing protein</fullName>
    </recommendedName>
</protein>
<dbReference type="PROSITE" id="PS50043">
    <property type="entry name" value="HTH_LUXR_2"/>
    <property type="match status" value="1"/>
</dbReference>
<dbReference type="SUPFAM" id="SSF55781">
    <property type="entry name" value="GAF domain-like"/>
    <property type="match status" value="1"/>
</dbReference>
<dbReference type="InterPro" id="IPR000792">
    <property type="entry name" value="Tscrpt_reg_LuxR_C"/>
</dbReference>
<dbReference type="OrthoDB" id="9815744at2"/>
<dbReference type="InterPro" id="IPR016032">
    <property type="entry name" value="Sig_transdc_resp-reg_C-effctor"/>
</dbReference>
<dbReference type="PANTHER" id="PTHR44688:SF16">
    <property type="entry name" value="DNA-BINDING TRANSCRIPTIONAL ACTIVATOR DEVR_DOSR"/>
    <property type="match status" value="1"/>
</dbReference>
<dbReference type="CDD" id="cd06170">
    <property type="entry name" value="LuxR_C_like"/>
    <property type="match status" value="1"/>
</dbReference>
<dbReference type="AlphaFoldDB" id="A0A4R8V0N9"/>
<evidence type="ECO:0000313" key="6">
    <source>
        <dbReference type="Proteomes" id="UP000298173"/>
    </source>
</evidence>
<organism evidence="5 6">
    <name type="scientific">Cryobacterium glaciale</name>
    <dbReference type="NCBI Taxonomy" id="1259145"/>
    <lineage>
        <taxon>Bacteria</taxon>
        <taxon>Bacillati</taxon>
        <taxon>Actinomycetota</taxon>
        <taxon>Actinomycetes</taxon>
        <taxon>Micrococcales</taxon>
        <taxon>Microbacteriaceae</taxon>
        <taxon>Cryobacterium</taxon>
    </lineage>
</organism>
<gene>
    <name evidence="5" type="ORF">E3O06_06300</name>
</gene>
<dbReference type="InterPro" id="IPR029016">
    <property type="entry name" value="GAF-like_dom_sf"/>
</dbReference>